<dbReference type="PaxDb" id="3055-EDP00185"/>
<dbReference type="GeneID" id="66052752"/>
<accession>A0A2K3DW47</accession>
<dbReference type="Gramene" id="PNW84758">
    <property type="protein sequence ID" value="PNW84758"/>
    <property type="gene ID" value="CHLRE_03g157501v5"/>
</dbReference>
<evidence type="ECO:0000313" key="2">
    <source>
        <dbReference type="EMBL" id="PNW84758.1"/>
    </source>
</evidence>
<organism evidence="2 3">
    <name type="scientific">Chlamydomonas reinhardtii</name>
    <name type="common">Chlamydomonas smithii</name>
    <dbReference type="NCBI Taxonomy" id="3055"/>
    <lineage>
        <taxon>Eukaryota</taxon>
        <taxon>Viridiplantae</taxon>
        <taxon>Chlorophyta</taxon>
        <taxon>core chlorophytes</taxon>
        <taxon>Chlorophyceae</taxon>
        <taxon>CS clade</taxon>
        <taxon>Chlamydomonadales</taxon>
        <taxon>Chlamydomonadaceae</taxon>
        <taxon>Chlamydomonas</taxon>
    </lineage>
</organism>
<evidence type="ECO:0000313" key="3">
    <source>
        <dbReference type="Proteomes" id="UP000006906"/>
    </source>
</evidence>
<dbReference type="Proteomes" id="UP000006906">
    <property type="component" value="Chromosome 3"/>
</dbReference>
<gene>
    <name evidence="2" type="ORF">CHLRE_03g157501v5</name>
</gene>
<dbReference type="EMBL" id="CM008964">
    <property type="protein sequence ID" value="PNW84758.1"/>
    <property type="molecule type" value="Genomic_DNA"/>
</dbReference>
<dbReference type="RefSeq" id="XP_042925758.1">
    <property type="nucleotide sequence ID" value="XM_043060629.1"/>
</dbReference>
<keyword evidence="3" id="KW-1185">Reference proteome</keyword>
<dbReference type="AlphaFoldDB" id="A0A2K3DW47"/>
<protein>
    <submittedName>
        <fullName evidence="2">Uncharacterized protein</fullName>
    </submittedName>
</protein>
<feature type="compositionally biased region" description="Low complexity" evidence="1">
    <location>
        <begin position="64"/>
        <end position="76"/>
    </location>
</feature>
<dbReference type="KEGG" id="cre:CHLRE_03g157501v5"/>
<proteinExistence type="predicted"/>
<sequence>MFFGDAFRLAWHQFEARLDRCHVVTCPICQLSPRKLICDGTAVTYQIVHYCGVALTTLAPVAASSSEGVGGSSRSNGSGGGAGAVSTPAQTAAGARRRRAVPC</sequence>
<reference evidence="2 3" key="1">
    <citation type="journal article" date="2007" name="Science">
        <title>The Chlamydomonas genome reveals the evolution of key animal and plant functions.</title>
        <authorList>
            <person name="Merchant S.S."/>
            <person name="Prochnik S.E."/>
            <person name="Vallon O."/>
            <person name="Harris E.H."/>
            <person name="Karpowicz S.J."/>
            <person name="Witman G.B."/>
            <person name="Terry A."/>
            <person name="Salamov A."/>
            <person name="Fritz-Laylin L.K."/>
            <person name="Marechal-Drouard L."/>
            <person name="Marshall W.F."/>
            <person name="Qu L.H."/>
            <person name="Nelson D.R."/>
            <person name="Sanderfoot A.A."/>
            <person name="Spalding M.H."/>
            <person name="Kapitonov V.V."/>
            <person name="Ren Q."/>
            <person name="Ferris P."/>
            <person name="Lindquist E."/>
            <person name="Shapiro H."/>
            <person name="Lucas S.M."/>
            <person name="Grimwood J."/>
            <person name="Schmutz J."/>
            <person name="Cardol P."/>
            <person name="Cerutti H."/>
            <person name="Chanfreau G."/>
            <person name="Chen C.L."/>
            <person name="Cognat V."/>
            <person name="Croft M.T."/>
            <person name="Dent R."/>
            <person name="Dutcher S."/>
            <person name="Fernandez E."/>
            <person name="Fukuzawa H."/>
            <person name="Gonzalez-Ballester D."/>
            <person name="Gonzalez-Halphen D."/>
            <person name="Hallmann A."/>
            <person name="Hanikenne M."/>
            <person name="Hippler M."/>
            <person name="Inwood W."/>
            <person name="Jabbari K."/>
            <person name="Kalanon M."/>
            <person name="Kuras R."/>
            <person name="Lefebvre P.A."/>
            <person name="Lemaire S.D."/>
            <person name="Lobanov A.V."/>
            <person name="Lohr M."/>
            <person name="Manuell A."/>
            <person name="Meier I."/>
            <person name="Mets L."/>
            <person name="Mittag M."/>
            <person name="Mittelmeier T."/>
            <person name="Moroney J.V."/>
            <person name="Moseley J."/>
            <person name="Napoli C."/>
            <person name="Nedelcu A.M."/>
            <person name="Niyogi K."/>
            <person name="Novoselov S.V."/>
            <person name="Paulsen I.T."/>
            <person name="Pazour G."/>
            <person name="Purton S."/>
            <person name="Ral J.P."/>
            <person name="Riano-Pachon D.M."/>
            <person name="Riekhof W."/>
            <person name="Rymarquis L."/>
            <person name="Schroda M."/>
            <person name="Stern D."/>
            <person name="Umen J."/>
            <person name="Willows R."/>
            <person name="Wilson N."/>
            <person name="Zimmer S.L."/>
            <person name="Allmer J."/>
            <person name="Balk J."/>
            <person name="Bisova K."/>
            <person name="Chen C.J."/>
            <person name="Elias M."/>
            <person name="Gendler K."/>
            <person name="Hauser C."/>
            <person name="Lamb M.R."/>
            <person name="Ledford H."/>
            <person name="Long J.C."/>
            <person name="Minagawa J."/>
            <person name="Page M.D."/>
            <person name="Pan J."/>
            <person name="Pootakham W."/>
            <person name="Roje S."/>
            <person name="Rose A."/>
            <person name="Stahlberg E."/>
            <person name="Terauchi A.M."/>
            <person name="Yang P."/>
            <person name="Ball S."/>
            <person name="Bowler C."/>
            <person name="Dieckmann C.L."/>
            <person name="Gladyshev V.N."/>
            <person name="Green P."/>
            <person name="Jorgensen R."/>
            <person name="Mayfield S."/>
            <person name="Mueller-Roeber B."/>
            <person name="Rajamani S."/>
            <person name="Sayre R.T."/>
            <person name="Brokstein P."/>
            <person name="Dubchak I."/>
            <person name="Goodstein D."/>
            <person name="Hornick L."/>
            <person name="Huang Y.W."/>
            <person name="Jhaveri J."/>
            <person name="Luo Y."/>
            <person name="Martinez D."/>
            <person name="Ngau W.C."/>
            <person name="Otillar B."/>
            <person name="Poliakov A."/>
            <person name="Porter A."/>
            <person name="Szajkowski L."/>
            <person name="Werner G."/>
            <person name="Zhou K."/>
            <person name="Grigoriev I.V."/>
            <person name="Rokhsar D.S."/>
            <person name="Grossman A.R."/>
        </authorList>
    </citation>
    <scope>NUCLEOTIDE SEQUENCE [LARGE SCALE GENOMIC DNA]</scope>
    <source>
        <strain evidence="3">CC-503</strain>
    </source>
</reference>
<evidence type="ECO:0000256" key="1">
    <source>
        <dbReference type="SAM" id="MobiDB-lite"/>
    </source>
</evidence>
<dbReference type="InParanoid" id="A0A2K3DW47"/>
<name>A0A2K3DW47_CHLRE</name>
<feature type="region of interest" description="Disordered" evidence="1">
    <location>
        <begin position="64"/>
        <end position="103"/>
    </location>
</feature>